<evidence type="ECO:0000256" key="11">
    <source>
        <dbReference type="PIRSR" id="PIRSR004803-1"/>
    </source>
</evidence>
<feature type="active site" description="Proton acceptor" evidence="11">
    <location>
        <position position="368"/>
    </location>
</feature>
<evidence type="ECO:0000256" key="10">
    <source>
        <dbReference type="HAMAP-Rule" id="MF_01491"/>
    </source>
</evidence>
<dbReference type="NCBIfam" id="TIGR00649">
    <property type="entry name" value="MG423"/>
    <property type="match status" value="1"/>
</dbReference>
<dbReference type="CDD" id="cd07714">
    <property type="entry name" value="RNaseJ_MBL-fold"/>
    <property type="match status" value="1"/>
</dbReference>
<feature type="binding site" evidence="13">
    <location>
        <position position="50"/>
    </location>
    <ligand>
        <name>Ca(2+)</name>
        <dbReference type="ChEBI" id="CHEBI:29108"/>
    </ligand>
</feature>
<sequence length="555" mass="60947">MAAAKGKITLIPLGGLGEIGKNMMVVKYEDNILVIDAGLMFPEDDMPGIDFVIPDITYLLENKEMVRGIVLTHGHEDHIGALPYVLKQLNVPVYGTRLTLGLLQGKLREAGILGQCKLVAVKPRDSVTIGPFKVEFIRVSHSIPDAVAIAVRTPLGVIVHTGDFKFDQTPVDGEVTDFHKFAELGDQGVLVLLADSTNAERPGYTMSERTVGLTFDETFQNAKNRIIVATFASNVHRLQQVINAAHKYGRKVAVSGRSMVNVVNIATELGYLTYPEDIMIDLDDINDYPANEVVILTTGSQGEPMSALTRMANADHRQVEILPGDTVIISATPIPGNERMVSRVINSLFKQGAEVIYEKFSGIHVSGHPSQEELKLMLNLVRPKFFVPVHGEYRHLIKHAQLAKEMGMDEANIFVAENGQVLEFTRKSGRVAGRTTAGKVLVDGLGVGDVGNIVLRDRKQLAQDGILIVVVTMNKETGAIVAGPDIVSRGFVYVREAEKLMEEAKEKVKIAIEKTQVRGNADWASIKAGIRDSIGKYLYEKTRRRPMILPIIMEV</sequence>
<evidence type="ECO:0000256" key="3">
    <source>
        <dbReference type="ARBA" id="ARBA00022722"/>
    </source>
</evidence>
<dbReference type="Pfam" id="PF22505">
    <property type="entry name" value="RNase_J_b_CASP"/>
    <property type="match status" value="1"/>
</dbReference>
<feature type="binding site" evidence="13">
    <location>
        <position position="141"/>
    </location>
    <ligand>
        <name>Zn(2+)</name>
        <dbReference type="ChEBI" id="CHEBI:29105"/>
        <label>1</label>
        <note>catalytic</note>
    </ligand>
</feature>
<feature type="binding site" evidence="10 12">
    <location>
        <begin position="364"/>
        <end position="368"/>
    </location>
    <ligand>
        <name>substrate</name>
    </ligand>
</feature>
<dbReference type="PANTHER" id="PTHR43694">
    <property type="entry name" value="RIBONUCLEASE J"/>
    <property type="match status" value="1"/>
</dbReference>
<dbReference type="FunFam" id="3.10.20.580:FF:000001">
    <property type="entry name" value="Ribonuclease J"/>
    <property type="match status" value="1"/>
</dbReference>
<evidence type="ECO:0000256" key="1">
    <source>
        <dbReference type="ARBA" id="ARBA00004496"/>
    </source>
</evidence>
<feature type="binding site" evidence="12">
    <location>
        <begin position="232"/>
        <end position="234"/>
    </location>
    <ligand>
        <name>substrate</name>
    </ligand>
</feature>
<keyword evidence="6 10" id="KW-0378">Hydrolase</keyword>
<feature type="domain" description="Metallo-beta-lactamase" evidence="14">
    <location>
        <begin position="20"/>
        <end position="215"/>
    </location>
</feature>
<evidence type="ECO:0000256" key="2">
    <source>
        <dbReference type="ARBA" id="ARBA00022490"/>
    </source>
</evidence>
<dbReference type="Gene3D" id="3.60.15.10">
    <property type="entry name" value="Ribonuclease Z/Hydroxyacylglutathione hydrolase-like"/>
    <property type="match status" value="1"/>
</dbReference>
<dbReference type="InterPro" id="IPR042173">
    <property type="entry name" value="RNase_J_2"/>
</dbReference>
<protein>
    <recommendedName>
        <fullName evidence="10">Ribonuclease J</fullName>
        <shortName evidence="10">RNase J</shortName>
        <ecNumber evidence="10">3.1.-.-</ecNumber>
    </recommendedName>
</protein>
<feature type="binding site" evidence="13">
    <location>
        <position position="78"/>
    </location>
    <ligand>
        <name>Zn(2+)</name>
        <dbReference type="ChEBI" id="CHEBI:29105"/>
        <label>2</label>
        <note>catalytic</note>
    </ligand>
</feature>
<dbReference type="GO" id="GO:0005737">
    <property type="term" value="C:cytoplasm"/>
    <property type="evidence" value="ECO:0007669"/>
    <property type="project" value="UniProtKB-SubCell"/>
</dbReference>
<feature type="binding site" evidence="13">
    <location>
        <position position="163"/>
    </location>
    <ligand>
        <name>Zn(2+)</name>
        <dbReference type="ChEBI" id="CHEBI:29105"/>
        <label>1</label>
        <note>catalytic</note>
    </ligand>
</feature>
<keyword evidence="13" id="KW-0106">Calcium</keyword>
<dbReference type="GO" id="GO:0003723">
    <property type="term" value="F:RNA binding"/>
    <property type="evidence" value="ECO:0007669"/>
    <property type="project" value="UniProtKB-UniRule"/>
</dbReference>
<evidence type="ECO:0000256" key="13">
    <source>
        <dbReference type="PIRSR" id="PIRSR004803-3"/>
    </source>
</evidence>
<evidence type="ECO:0000256" key="9">
    <source>
        <dbReference type="ARBA" id="ARBA00022884"/>
    </source>
</evidence>
<proteinExistence type="inferred from homology"/>
<evidence type="ECO:0000256" key="12">
    <source>
        <dbReference type="PIRSR" id="PIRSR004803-2"/>
    </source>
</evidence>
<dbReference type="Pfam" id="PF00753">
    <property type="entry name" value="Lactamase_B"/>
    <property type="match status" value="1"/>
</dbReference>
<feature type="binding site" evidence="13">
    <location>
        <position position="73"/>
    </location>
    <ligand>
        <name>Zn(2+)</name>
        <dbReference type="ChEBI" id="CHEBI:29105"/>
        <label>1</label>
        <note>catalytic</note>
    </ligand>
</feature>
<keyword evidence="10" id="KW-0698">rRNA processing</keyword>
<keyword evidence="9 10" id="KW-0694">RNA-binding</keyword>
<dbReference type="InterPro" id="IPR036866">
    <property type="entry name" value="RibonucZ/Hydroxyglut_hydro"/>
</dbReference>
<dbReference type="Pfam" id="PF17770">
    <property type="entry name" value="RNase_J_C"/>
    <property type="match status" value="1"/>
</dbReference>
<dbReference type="AlphaFoldDB" id="A0A1T4P5K6"/>
<feature type="binding site" evidence="13">
    <location>
        <position position="390"/>
    </location>
    <ligand>
        <name>Zn(2+)</name>
        <dbReference type="ChEBI" id="CHEBI:29105"/>
        <label>2</label>
        <note>catalytic</note>
    </ligand>
</feature>
<name>A0A1T4P5K6_9FIRM</name>
<comment type="subunit">
    <text evidence="10">Homodimer, may be a subunit of the RNA degradosome.</text>
</comment>
<gene>
    <name evidence="10" type="primary">rnj</name>
    <name evidence="15" type="ORF">SAMN02745885_01142</name>
</gene>
<comment type="subcellular location">
    <subcellularLocation>
        <location evidence="1 10">Cytoplasm</location>
    </subcellularLocation>
</comment>
<feature type="binding site" evidence="13">
    <location>
        <position position="48"/>
    </location>
    <ligand>
        <name>Ca(2+)</name>
        <dbReference type="ChEBI" id="CHEBI:29108"/>
    </ligand>
</feature>
<dbReference type="HAMAP" id="MF_01491">
    <property type="entry name" value="RNase_J_bact"/>
    <property type="match status" value="1"/>
</dbReference>
<keyword evidence="5 10" id="KW-0255">Endonuclease</keyword>
<dbReference type="SUPFAM" id="SSF56281">
    <property type="entry name" value="Metallo-hydrolase/oxidoreductase"/>
    <property type="match status" value="1"/>
</dbReference>
<evidence type="ECO:0000256" key="5">
    <source>
        <dbReference type="ARBA" id="ARBA00022759"/>
    </source>
</evidence>
<feature type="binding site" evidence="13">
    <location>
        <position position="75"/>
    </location>
    <ligand>
        <name>Zn(2+)</name>
        <dbReference type="ChEBI" id="CHEBI:29105"/>
        <label>1</label>
        <note>catalytic</note>
    </ligand>
</feature>
<feature type="active site" description="Proton donor" evidence="11">
    <location>
        <position position="195"/>
    </location>
</feature>
<evidence type="ECO:0000259" key="14">
    <source>
        <dbReference type="SMART" id="SM00849"/>
    </source>
</evidence>
<dbReference type="Gene3D" id="3.10.20.580">
    <property type="match status" value="1"/>
</dbReference>
<comment type="cofactor">
    <cofactor evidence="13">
        <name>Ca(2+)</name>
        <dbReference type="ChEBI" id="CHEBI:29108"/>
    </cofactor>
    <text evidence="13">Binds 1 Ca(2+) cation per subunit. Seen in 1 crystal structure, it is not clear if it is physiologically important.</text>
</comment>
<dbReference type="Gene3D" id="3.40.50.10710">
    <property type="entry name" value="Metallo-hydrolase/oxidoreductase"/>
    <property type="match status" value="1"/>
</dbReference>
<evidence type="ECO:0000256" key="6">
    <source>
        <dbReference type="ARBA" id="ARBA00022801"/>
    </source>
</evidence>
<evidence type="ECO:0000313" key="16">
    <source>
        <dbReference type="Proteomes" id="UP000189933"/>
    </source>
</evidence>
<dbReference type="GO" id="GO:0008270">
    <property type="term" value="F:zinc ion binding"/>
    <property type="evidence" value="ECO:0007669"/>
    <property type="project" value="InterPro"/>
</dbReference>
<reference evidence="16" key="1">
    <citation type="submission" date="2017-02" db="EMBL/GenBank/DDBJ databases">
        <authorList>
            <person name="Varghese N."/>
            <person name="Submissions S."/>
        </authorList>
    </citation>
    <scope>NUCLEOTIDE SEQUENCE [LARGE SCALE GENOMIC DNA]</scope>
    <source>
        <strain evidence="16">DSM 16521</strain>
    </source>
</reference>
<feature type="binding site" evidence="13">
    <location>
        <position position="77"/>
    </location>
    <ligand>
        <name>Zn(2+)</name>
        <dbReference type="ChEBI" id="CHEBI:29105"/>
        <label>1</label>
        <note>catalytic</note>
    </ligand>
</feature>
<dbReference type="SMART" id="SM00849">
    <property type="entry name" value="Lactamase_B"/>
    <property type="match status" value="1"/>
</dbReference>
<keyword evidence="7 13" id="KW-0862">Zinc</keyword>
<dbReference type="EC" id="3.1.-.-" evidence="10"/>
<accession>A0A1T4P5K6</accession>
<comment type="function">
    <text evidence="10">An RNase that has 5'-3' exonuclease and possibly endonuclease activity. Involved in maturation of rRNA and in some organisms also mRNA maturation and/or decay.</text>
</comment>
<dbReference type="GO" id="GO:0004521">
    <property type="term" value="F:RNA endonuclease activity"/>
    <property type="evidence" value="ECO:0007669"/>
    <property type="project" value="UniProtKB-UniRule"/>
</dbReference>
<dbReference type="Pfam" id="PF07521">
    <property type="entry name" value="RMMBL"/>
    <property type="match status" value="1"/>
</dbReference>
<dbReference type="GO" id="GO:0004534">
    <property type="term" value="F:5'-3' RNA exonuclease activity"/>
    <property type="evidence" value="ECO:0007669"/>
    <property type="project" value="UniProtKB-UniRule"/>
</dbReference>
<dbReference type="EMBL" id="FUXM01000010">
    <property type="protein sequence ID" value="SJZ86691.1"/>
    <property type="molecule type" value="Genomic_DNA"/>
</dbReference>
<dbReference type="GO" id="GO:0006364">
    <property type="term" value="P:rRNA processing"/>
    <property type="evidence" value="ECO:0007669"/>
    <property type="project" value="UniProtKB-UniRule"/>
</dbReference>
<keyword evidence="8 10" id="KW-0269">Exonuclease</keyword>
<dbReference type="InterPro" id="IPR001279">
    <property type="entry name" value="Metallo-B-lactamas"/>
</dbReference>
<keyword evidence="4 13" id="KW-0479">Metal-binding</keyword>
<evidence type="ECO:0000256" key="7">
    <source>
        <dbReference type="ARBA" id="ARBA00022833"/>
    </source>
</evidence>
<organism evidence="15 16">
    <name type="scientific">Carboxydocella sporoproducens DSM 16521</name>
    <dbReference type="NCBI Taxonomy" id="1121270"/>
    <lineage>
        <taxon>Bacteria</taxon>
        <taxon>Bacillati</taxon>
        <taxon>Bacillota</taxon>
        <taxon>Clostridia</taxon>
        <taxon>Eubacteriales</taxon>
        <taxon>Clostridiales Family XVI. Incertae Sedis</taxon>
        <taxon>Carboxydocella</taxon>
    </lineage>
</organism>
<dbReference type="OrthoDB" id="9758375at2"/>
<evidence type="ECO:0000256" key="4">
    <source>
        <dbReference type="ARBA" id="ARBA00022723"/>
    </source>
</evidence>
<dbReference type="InterPro" id="IPR055132">
    <property type="entry name" value="RNase_J_b_CASP"/>
</dbReference>
<keyword evidence="16" id="KW-1185">Reference proteome</keyword>
<feature type="binding site" evidence="13">
    <location>
        <position position="443"/>
    </location>
    <ligand>
        <name>Ca(2+)</name>
        <dbReference type="ChEBI" id="CHEBI:29108"/>
    </ligand>
</feature>
<dbReference type="Proteomes" id="UP000189933">
    <property type="component" value="Unassembled WGS sequence"/>
</dbReference>
<keyword evidence="3 10" id="KW-0540">Nuclease</keyword>
<comment type="cofactor">
    <cofactor evidence="13">
        <name>Zn(2+)</name>
        <dbReference type="ChEBI" id="CHEBI:29105"/>
    </cofactor>
    <text evidence="13">Binds 2 Zn(2+) ions per subunit. It is not clear if Zn(2+) or Mg(2+) is physiologically important.</text>
</comment>
<dbReference type="InterPro" id="IPR041636">
    <property type="entry name" value="RNase_J_C"/>
</dbReference>
<dbReference type="PIRSF" id="PIRSF004803">
    <property type="entry name" value="RnjA"/>
    <property type="match status" value="1"/>
</dbReference>
<dbReference type="RefSeq" id="WP_078665226.1">
    <property type="nucleotide sequence ID" value="NZ_FUXM01000010.1"/>
</dbReference>
<dbReference type="PANTHER" id="PTHR43694:SF1">
    <property type="entry name" value="RIBONUCLEASE J"/>
    <property type="match status" value="1"/>
</dbReference>
<dbReference type="InterPro" id="IPR004613">
    <property type="entry name" value="RNase_J"/>
</dbReference>
<dbReference type="InterPro" id="IPR030854">
    <property type="entry name" value="RNase_J_bac"/>
</dbReference>
<dbReference type="InterPro" id="IPR011108">
    <property type="entry name" value="RMMBL"/>
</dbReference>
<comment type="similarity">
    <text evidence="10">Belongs to the metallo-beta-lactamase superfamily. RNA-metabolizing metallo-beta-lactamase-like family. Bacterial RNase J subfamily.</text>
</comment>
<keyword evidence="2 10" id="KW-0963">Cytoplasm</keyword>
<evidence type="ECO:0000256" key="8">
    <source>
        <dbReference type="ARBA" id="ARBA00022839"/>
    </source>
</evidence>
<evidence type="ECO:0000313" key="15">
    <source>
        <dbReference type="EMBL" id="SJZ86691.1"/>
    </source>
</evidence>